<evidence type="ECO:0000313" key="5">
    <source>
        <dbReference type="Proteomes" id="UP000006727"/>
    </source>
</evidence>
<dbReference type="GO" id="GO:0018773">
    <property type="term" value="F:acetylpyruvate hydrolase activity"/>
    <property type="evidence" value="ECO:0000318"/>
    <property type="project" value="GO_Central"/>
</dbReference>
<dbReference type="Pfam" id="PF01557">
    <property type="entry name" value="FAA_hydrolase"/>
    <property type="match status" value="1"/>
</dbReference>
<dbReference type="RefSeq" id="XP_073390821.1">
    <property type="nucleotide sequence ID" value="XM_073534720.1"/>
</dbReference>
<protein>
    <recommendedName>
        <fullName evidence="3">Fumarylacetoacetase-like C-terminal domain-containing protein</fullName>
    </recommendedName>
</protein>
<reference evidence="4" key="3">
    <citation type="submission" date="2020-12" db="UniProtKB">
        <authorList>
            <consortium name="EnsemblPlants"/>
        </authorList>
    </citation>
    <scope>IDENTIFICATION</scope>
</reference>
<evidence type="ECO:0000313" key="4">
    <source>
        <dbReference type="EnsemblPlants" id="Pp3c6_20080V3.3"/>
    </source>
</evidence>
<dbReference type="Gramene" id="Pp3c6_20080V3.3">
    <property type="protein sequence ID" value="Pp3c6_20080V3.3"/>
    <property type="gene ID" value="Pp3c6_20080"/>
</dbReference>
<dbReference type="AlphaFoldDB" id="A0A7I4E413"/>
<keyword evidence="5" id="KW-1185">Reference proteome</keyword>
<dbReference type="InterPro" id="IPR036663">
    <property type="entry name" value="Fumarylacetoacetase_C_sf"/>
</dbReference>
<dbReference type="Proteomes" id="UP000006727">
    <property type="component" value="Chromosome 6"/>
</dbReference>
<reference evidence="4 5" key="2">
    <citation type="journal article" date="2018" name="Plant J.">
        <title>The Physcomitrella patens chromosome-scale assembly reveals moss genome structure and evolution.</title>
        <authorList>
            <person name="Lang D."/>
            <person name="Ullrich K.K."/>
            <person name="Murat F."/>
            <person name="Fuchs J."/>
            <person name="Jenkins J."/>
            <person name="Haas F.B."/>
            <person name="Piednoel M."/>
            <person name="Gundlach H."/>
            <person name="Van Bel M."/>
            <person name="Meyberg R."/>
            <person name="Vives C."/>
            <person name="Morata J."/>
            <person name="Symeonidi A."/>
            <person name="Hiss M."/>
            <person name="Muchero W."/>
            <person name="Kamisugi Y."/>
            <person name="Saleh O."/>
            <person name="Blanc G."/>
            <person name="Decker E.L."/>
            <person name="van Gessel N."/>
            <person name="Grimwood J."/>
            <person name="Hayes R.D."/>
            <person name="Graham S.W."/>
            <person name="Gunter L.E."/>
            <person name="McDaniel S.F."/>
            <person name="Hoernstein S.N.W."/>
            <person name="Larsson A."/>
            <person name="Li F.W."/>
            <person name="Perroud P.F."/>
            <person name="Phillips J."/>
            <person name="Ranjan P."/>
            <person name="Rokshar D.S."/>
            <person name="Rothfels C.J."/>
            <person name="Schneider L."/>
            <person name="Shu S."/>
            <person name="Stevenson D.W."/>
            <person name="Thummler F."/>
            <person name="Tillich M."/>
            <person name="Villarreal Aguilar J.C."/>
            <person name="Widiez T."/>
            <person name="Wong G.K."/>
            <person name="Wymore A."/>
            <person name="Zhang Y."/>
            <person name="Zimmer A.D."/>
            <person name="Quatrano R.S."/>
            <person name="Mayer K.F.X."/>
            <person name="Goodstein D."/>
            <person name="Casacuberta J.M."/>
            <person name="Vandepoele K."/>
            <person name="Reski R."/>
            <person name="Cuming A.C."/>
            <person name="Tuskan G.A."/>
            <person name="Maumus F."/>
            <person name="Salse J."/>
            <person name="Schmutz J."/>
            <person name="Rensing S.A."/>
        </authorList>
    </citation>
    <scope>NUCLEOTIDE SEQUENCE [LARGE SCALE GENOMIC DNA]</scope>
    <source>
        <strain evidence="4 5">cv. Gransden 2004</strain>
    </source>
</reference>
<dbReference type="InParanoid" id="A0A7I4E413"/>
<dbReference type="EnsemblPlants" id="Pp3c6_20080V3.3">
    <property type="protein sequence ID" value="Pp3c6_20080V3.3"/>
    <property type="gene ID" value="Pp3c6_20080"/>
</dbReference>
<dbReference type="RefSeq" id="XP_073390818.1">
    <property type="nucleotide sequence ID" value="XM_073534717.1"/>
</dbReference>
<evidence type="ECO:0000259" key="3">
    <source>
        <dbReference type="Pfam" id="PF01557"/>
    </source>
</evidence>
<comment type="similarity">
    <text evidence="1">Belongs to the FAH family.</text>
</comment>
<dbReference type="GO" id="GO:0046872">
    <property type="term" value="F:metal ion binding"/>
    <property type="evidence" value="ECO:0007669"/>
    <property type="project" value="UniProtKB-KW"/>
</dbReference>
<sequence length="358" mass="39446">MSSIMAAARPCLGYAVKVNRSFRSSIGHRCLPTQRLLPNMSQRRMQSTALRASLNESSDHGFKLATFKTNTDEDRVGIVRENSIWPLQEVLKFQSGSTPLQVNDMVSVIRNWDLIKDSIHAEGEGIDLSDVKLQAPIPRPTGTIMCIGKNYLDHVKEVDTWKTDPGITQPEAPKHPIVFTKAPQSVVGPGAAIVYPHGWSDRVDYEAELAVIIGKAGRGISKEDALKHVFGYTIINDVTAREVQKRHQQWFLGKSCDTFCPMGPWIVPASQLDGQNLALQCWINDELRQNGRTSQMIFSIAELIETISVGITLQPGDILATGTPSGVGSGFNPPRHLKPGDKICIKIEGIGELHNHVE</sequence>
<dbReference type="PANTHER" id="PTHR11820">
    <property type="entry name" value="ACYLPYRUVASE"/>
    <property type="match status" value="1"/>
</dbReference>
<accession>A0A7I4E413</accession>
<keyword evidence="2" id="KW-0479">Metal-binding</keyword>
<dbReference type="SUPFAM" id="SSF56529">
    <property type="entry name" value="FAH"/>
    <property type="match status" value="1"/>
</dbReference>
<feature type="domain" description="Fumarylacetoacetase-like C-terminal" evidence="3">
    <location>
        <begin position="143"/>
        <end position="357"/>
    </location>
</feature>
<dbReference type="GO" id="GO:0050163">
    <property type="term" value="F:oxaloacetate tautomerase activity"/>
    <property type="evidence" value="ECO:0007669"/>
    <property type="project" value="UniProtKB-ARBA"/>
</dbReference>
<dbReference type="GO" id="GO:0006107">
    <property type="term" value="P:oxaloacetate metabolic process"/>
    <property type="evidence" value="ECO:0007669"/>
    <property type="project" value="UniProtKB-ARBA"/>
</dbReference>
<dbReference type="RefSeq" id="XP_073390820.1">
    <property type="nucleotide sequence ID" value="XM_073534719.1"/>
</dbReference>
<name>A0A7I4E413_PHYPA</name>
<dbReference type="Gramene" id="Pp3c6_20080V3.2">
    <property type="protein sequence ID" value="Pp3c6_20080V3.2"/>
    <property type="gene ID" value="Pp3c6_20080"/>
</dbReference>
<dbReference type="EMBL" id="ABEU02000006">
    <property type="status" value="NOT_ANNOTATED_CDS"/>
    <property type="molecule type" value="Genomic_DNA"/>
</dbReference>
<reference evidence="4 5" key="1">
    <citation type="journal article" date="2008" name="Science">
        <title>The Physcomitrella genome reveals evolutionary insights into the conquest of land by plants.</title>
        <authorList>
            <person name="Rensing S."/>
            <person name="Lang D."/>
            <person name="Zimmer A."/>
            <person name="Terry A."/>
            <person name="Salamov A."/>
            <person name="Shapiro H."/>
            <person name="Nishiyama T."/>
            <person name="Perroud P.-F."/>
            <person name="Lindquist E."/>
            <person name="Kamisugi Y."/>
            <person name="Tanahashi T."/>
            <person name="Sakakibara K."/>
            <person name="Fujita T."/>
            <person name="Oishi K."/>
            <person name="Shin-I T."/>
            <person name="Kuroki Y."/>
            <person name="Toyoda A."/>
            <person name="Suzuki Y."/>
            <person name="Hashimoto A."/>
            <person name="Yamaguchi K."/>
            <person name="Sugano A."/>
            <person name="Kohara Y."/>
            <person name="Fujiyama A."/>
            <person name="Anterola A."/>
            <person name="Aoki S."/>
            <person name="Ashton N."/>
            <person name="Barbazuk W.B."/>
            <person name="Barker E."/>
            <person name="Bennetzen J."/>
            <person name="Bezanilla M."/>
            <person name="Blankenship R."/>
            <person name="Cho S.H."/>
            <person name="Dutcher S."/>
            <person name="Estelle M."/>
            <person name="Fawcett J.A."/>
            <person name="Gundlach H."/>
            <person name="Hanada K."/>
            <person name="Heyl A."/>
            <person name="Hicks K.A."/>
            <person name="Hugh J."/>
            <person name="Lohr M."/>
            <person name="Mayer K."/>
            <person name="Melkozernov A."/>
            <person name="Murata T."/>
            <person name="Nelson D."/>
            <person name="Pils B."/>
            <person name="Prigge M."/>
            <person name="Reiss B."/>
            <person name="Renner T."/>
            <person name="Rombauts S."/>
            <person name="Rushton P."/>
            <person name="Sanderfoot A."/>
            <person name="Schween G."/>
            <person name="Shiu S.-H."/>
            <person name="Stueber K."/>
            <person name="Theodoulou F.L."/>
            <person name="Tu H."/>
            <person name="Van de Peer Y."/>
            <person name="Verrier P.J."/>
            <person name="Waters E."/>
            <person name="Wood A."/>
            <person name="Yang L."/>
            <person name="Cove D."/>
            <person name="Cuming A."/>
            <person name="Hasebe M."/>
            <person name="Lucas S."/>
            <person name="Mishler D.B."/>
            <person name="Reski R."/>
            <person name="Grigoriev I."/>
            <person name="Quatrano R.S."/>
            <person name="Boore J.L."/>
        </authorList>
    </citation>
    <scope>NUCLEOTIDE SEQUENCE [LARGE SCALE GENOMIC DNA]</scope>
    <source>
        <strain evidence="4 5">cv. Gransden 2004</strain>
    </source>
</reference>
<dbReference type="RefSeq" id="XP_073390822.1">
    <property type="nucleotide sequence ID" value="XM_073534721.1"/>
</dbReference>
<dbReference type="PANTHER" id="PTHR11820:SF7">
    <property type="entry name" value="ACYLPYRUVASE FAHD1, MITOCHONDRIAL"/>
    <property type="match status" value="1"/>
</dbReference>
<dbReference type="InterPro" id="IPR011234">
    <property type="entry name" value="Fumarylacetoacetase-like_C"/>
</dbReference>
<organism evidence="4 5">
    <name type="scientific">Physcomitrium patens</name>
    <name type="common">Spreading-leaved earth moss</name>
    <name type="synonym">Physcomitrella patens</name>
    <dbReference type="NCBI Taxonomy" id="3218"/>
    <lineage>
        <taxon>Eukaryota</taxon>
        <taxon>Viridiplantae</taxon>
        <taxon>Streptophyta</taxon>
        <taxon>Embryophyta</taxon>
        <taxon>Bryophyta</taxon>
        <taxon>Bryophytina</taxon>
        <taxon>Bryopsida</taxon>
        <taxon>Funariidae</taxon>
        <taxon>Funariales</taxon>
        <taxon>Funariaceae</taxon>
        <taxon>Physcomitrium</taxon>
    </lineage>
</organism>
<dbReference type="RefSeq" id="XP_073390819.1">
    <property type="nucleotide sequence ID" value="XM_073534718.1"/>
</dbReference>
<dbReference type="FunFam" id="3.90.850.10:FF:000002">
    <property type="entry name" value="2-hydroxyhepta-2,4-diene-1,7-dioate isomerase"/>
    <property type="match status" value="1"/>
</dbReference>
<dbReference type="GeneID" id="112283706"/>
<dbReference type="Gene3D" id="3.90.850.10">
    <property type="entry name" value="Fumarylacetoacetase-like, C-terminal domain"/>
    <property type="match status" value="1"/>
</dbReference>
<evidence type="ECO:0000256" key="2">
    <source>
        <dbReference type="ARBA" id="ARBA00022723"/>
    </source>
</evidence>
<evidence type="ECO:0000256" key="1">
    <source>
        <dbReference type="ARBA" id="ARBA00010211"/>
    </source>
</evidence>
<proteinExistence type="inferred from homology"/>
<dbReference type="EnsemblPlants" id="Pp3c6_20080V3.2">
    <property type="protein sequence ID" value="Pp3c6_20080V3.2"/>
    <property type="gene ID" value="Pp3c6_20080"/>
</dbReference>
<dbReference type="OMA" id="CNKIVAP"/>